<evidence type="ECO:0000256" key="7">
    <source>
        <dbReference type="SAM" id="SignalP"/>
    </source>
</evidence>
<reference evidence="8 9" key="1">
    <citation type="submission" date="2014-09" db="EMBL/GenBank/DDBJ databases">
        <authorList>
            <person name="Magalhaes I.L.F."/>
            <person name="Oliveira U."/>
            <person name="Santos F.R."/>
            <person name="Vidigal T.H.D.A."/>
            <person name="Brescovit A.D."/>
            <person name="Santos A.J."/>
        </authorList>
    </citation>
    <scope>NUCLEOTIDE SEQUENCE [LARGE SCALE GENOMIC DNA]</scope>
</reference>
<feature type="transmembrane region" description="Helical" evidence="6">
    <location>
        <begin position="359"/>
        <end position="383"/>
    </location>
</feature>
<proteinExistence type="predicted"/>
<dbReference type="Proteomes" id="UP000054845">
    <property type="component" value="Unassembled WGS sequence"/>
</dbReference>
<keyword evidence="7" id="KW-0732">Signal</keyword>
<feature type="region of interest" description="Disordered" evidence="5">
    <location>
        <begin position="109"/>
        <end position="146"/>
    </location>
</feature>
<dbReference type="GO" id="GO:0005886">
    <property type="term" value="C:plasma membrane"/>
    <property type="evidence" value="ECO:0007669"/>
    <property type="project" value="TreeGrafter"/>
</dbReference>
<evidence type="ECO:0000256" key="2">
    <source>
        <dbReference type="ARBA" id="ARBA00022692"/>
    </source>
</evidence>
<keyword evidence="3 6" id="KW-1133">Transmembrane helix</keyword>
<dbReference type="OrthoDB" id="448280at2759"/>
<dbReference type="GO" id="GO:0005385">
    <property type="term" value="F:zinc ion transmembrane transporter activity"/>
    <property type="evidence" value="ECO:0007669"/>
    <property type="project" value="TreeGrafter"/>
</dbReference>
<keyword evidence="2 6" id="KW-0812">Transmembrane</keyword>
<feature type="transmembrane region" description="Helical" evidence="6">
    <location>
        <begin position="248"/>
        <end position="269"/>
    </location>
</feature>
<dbReference type="InterPro" id="IPR003689">
    <property type="entry name" value="ZIP"/>
</dbReference>
<evidence type="ECO:0000256" key="3">
    <source>
        <dbReference type="ARBA" id="ARBA00022989"/>
    </source>
</evidence>
<feature type="transmembrane region" description="Helical" evidence="6">
    <location>
        <begin position="331"/>
        <end position="353"/>
    </location>
</feature>
<organism evidence="8 9">
    <name type="scientific">Ceraceosorus bombacis</name>
    <dbReference type="NCBI Taxonomy" id="401625"/>
    <lineage>
        <taxon>Eukaryota</taxon>
        <taxon>Fungi</taxon>
        <taxon>Dikarya</taxon>
        <taxon>Basidiomycota</taxon>
        <taxon>Ustilaginomycotina</taxon>
        <taxon>Exobasidiomycetes</taxon>
        <taxon>Ceraceosorales</taxon>
        <taxon>Ceraceosoraceae</taxon>
        <taxon>Ceraceosorus</taxon>
    </lineage>
</organism>
<dbReference type="EMBL" id="CCYA01000318">
    <property type="protein sequence ID" value="CEH16563.1"/>
    <property type="molecule type" value="Genomic_DNA"/>
</dbReference>
<dbReference type="STRING" id="401625.A0A0P1BK63"/>
<evidence type="ECO:0000256" key="4">
    <source>
        <dbReference type="ARBA" id="ARBA00023136"/>
    </source>
</evidence>
<feature type="chain" id="PRO_5006059594" evidence="7">
    <location>
        <begin position="20"/>
        <end position="489"/>
    </location>
</feature>
<sequence length="489" mass="51492">MKLQAVFLCGVLAASAVSAANVLAARQAGPSPTGRGACVLSGGAWTCELAASGAATAPIATSVNSVGGAGAASATATDPLPPATVTVTEMVEPSPTGQGACHLHGDHWHCDEEGEEGHDHSHEGHDHSGHSHAGHSHAGHSHGPSEEFGCGLAPLEEYNLPLHVAAVFILLVASIAGVVLPSFGNLLERAFATTASQSATFRRWTGSFTFAMRHFGGGIILSTAFIHLLFHSFVYFNNSCIGELQYEAASAAIAMAAVYVMFLIDFLALRPLRRQAYAAQERAFASGARTTSDDDSVEKPNERALIPEESDGHAHESIDLLKHSEGRMAKWNVLALEAGIIFHSIIIGVTIGTASGEGWVPLLIAIVFHQFCEGLGLASRVVLLPSSVLSNTLKFVMHLVFIVTTPVGIAIGIGVRQSYNGNSRGTLLAVGILDAISAGILIYAALVQIIVNDYIFNREMTRASMKRCVAALTFFTLGLFVMSVLGYWA</sequence>
<name>A0A0P1BK63_9BASI</name>
<dbReference type="PANTHER" id="PTHR11040:SF44">
    <property type="entry name" value="PROTEIN ZNTC-RELATED"/>
    <property type="match status" value="1"/>
</dbReference>
<feature type="transmembrane region" description="Helical" evidence="6">
    <location>
        <begin position="468"/>
        <end position="488"/>
    </location>
</feature>
<evidence type="ECO:0000256" key="5">
    <source>
        <dbReference type="SAM" id="MobiDB-lite"/>
    </source>
</evidence>
<feature type="signal peptide" evidence="7">
    <location>
        <begin position="1"/>
        <end position="19"/>
    </location>
</feature>
<evidence type="ECO:0000313" key="9">
    <source>
        <dbReference type="Proteomes" id="UP000054845"/>
    </source>
</evidence>
<evidence type="ECO:0000313" key="8">
    <source>
        <dbReference type="EMBL" id="CEH16563.1"/>
    </source>
</evidence>
<keyword evidence="9" id="KW-1185">Reference proteome</keyword>
<feature type="compositionally biased region" description="Basic and acidic residues" evidence="5">
    <location>
        <begin position="109"/>
        <end position="129"/>
    </location>
</feature>
<feature type="transmembrane region" description="Helical" evidence="6">
    <location>
        <begin position="160"/>
        <end position="180"/>
    </location>
</feature>
<evidence type="ECO:0000256" key="1">
    <source>
        <dbReference type="ARBA" id="ARBA00004141"/>
    </source>
</evidence>
<keyword evidence="4 6" id="KW-0472">Membrane</keyword>
<protein>
    <submittedName>
        <fullName evidence="8">Fe2 /Zn2 regulated transporter</fullName>
    </submittedName>
</protein>
<feature type="transmembrane region" description="Helical" evidence="6">
    <location>
        <begin position="435"/>
        <end position="456"/>
    </location>
</feature>
<comment type="subcellular location">
    <subcellularLocation>
        <location evidence="1">Membrane</location>
        <topology evidence="1">Multi-pass membrane protein</topology>
    </subcellularLocation>
</comment>
<feature type="transmembrane region" description="Helical" evidence="6">
    <location>
        <begin position="395"/>
        <end position="415"/>
    </location>
</feature>
<feature type="transmembrane region" description="Helical" evidence="6">
    <location>
        <begin position="215"/>
        <end position="236"/>
    </location>
</feature>
<feature type="compositionally biased region" description="Basic residues" evidence="5">
    <location>
        <begin position="130"/>
        <end position="140"/>
    </location>
</feature>
<evidence type="ECO:0000256" key="6">
    <source>
        <dbReference type="SAM" id="Phobius"/>
    </source>
</evidence>
<dbReference type="PANTHER" id="PTHR11040">
    <property type="entry name" value="ZINC/IRON TRANSPORTER"/>
    <property type="match status" value="1"/>
</dbReference>
<dbReference type="Pfam" id="PF02535">
    <property type="entry name" value="Zip"/>
    <property type="match status" value="1"/>
</dbReference>
<dbReference type="AlphaFoldDB" id="A0A0P1BK63"/>
<accession>A0A0P1BK63</accession>